<proteinExistence type="predicted"/>
<dbReference type="PANTHER" id="PTHR47292">
    <property type="entry name" value="TRANSCRIPTION ELONGATION FACTOR (TFIIS) FAMILY PROTEIN-RELATED"/>
    <property type="match status" value="1"/>
</dbReference>
<feature type="region of interest" description="Disordered" evidence="2">
    <location>
        <begin position="651"/>
        <end position="672"/>
    </location>
</feature>
<feature type="compositionally biased region" description="Low complexity" evidence="2">
    <location>
        <begin position="762"/>
        <end position="775"/>
    </location>
</feature>
<dbReference type="Proteomes" id="UP000323000">
    <property type="component" value="Chromosome 10"/>
</dbReference>
<feature type="compositionally biased region" description="Polar residues" evidence="2">
    <location>
        <begin position="162"/>
        <end position="175"/>
    </location>
</feature>
<reference evidence="5" key="1">
    <citation type="journal article" date="2019" name="Gigascience">
        <title>De novo genome assembly of the endangered Acer yangbiense, a plant species with extremely small populations endemic to Yunnan Province, China.</title>
        <authorList>
            <person name="Yang J."/>
            <person name="Wariss H.M."/>
            <person name="Tao L."/>
            <person name="Zhang R."/>
            <person name="Yun Q."/>
            <person name="Hollingsworth P."/>
            <person name="Dao Z."/>
            <person name="Luo G."/>
            <person name="Guo H."/>
            <person name="Ma Y."/>
            <person name="Sun W."/>
        </authorList>
    </citation>
    <scope>NUCLEOTIDE SEQUENCE [LARGE SCALE GENOMIC DNA]</scope>
    <source>
        <strain evidence="5">cv. Malutang</strain>
    </source>
</reference>
<comment type="caution">
    <text evidence="4">The sequence shown here is derived from an EMBL/GenBank/DDBJ whole genome shotgun (WGS) entry which is preliminary data.</text>
</comment>
<evidence type="ECO:0000259" key="3">
    <source>
        <dbReference type="PROSITE" id="PS51319"/>
    </source>
</evidence>
<feature type="region of interest" description="Disordered" evidence="2">
    <location>
        <begin position="754"/>
        <end position="778"/>
    </location>
</feature>
<dbReference type="Pfam" id="PF08711">
    <property type="entry name" value="Med26"/>
    <property type="match status" value="1"/>
</dbReference>
<feature type="compositionally biased region" description="Low complexity" evidence="2">
    <location>
        <begin position="708"/>
        <end position="721"/>
    </location>
</feature>
<dbReference type="GO" id="GO:0005634">
    <property type="term" value="C:nucleus"/>
    <property type="evidence" value="ECO:0007669"/>
    <property type="project" value="UniProtKB-SubCell"/>
</dbReference>
<feature type="domain" description="TFIIS N-terminal" evidence="3">
    <location>
        <begin position="62"/>
        <end position="142"/>
    </location>
</feature>
<feature type="region of interest" description="Disordered" evidence="2">
    <location>
        <begin position="323"/>
        <end position="344"/>
    </location>
</feature>
<feature type="compositionally biased region" description="Basic and acidic residues" evidence="2">
    <location>
        <begin position="445"/>
        <end position="464"/>
    </location>
</feature>
<accession>A0A5C7H4V5</accession>
<evidence type="ECO:0000313" key="5">
    <source>
        <dbReference type="Proteomes" id="UP000323000"/>
    </source>
</evidence>
<dbReference type="OrthoDB" id="1595674at2759"/>
<dbReference type="SUPFAM" id="SSF47676">
    <property type="entry name" value="Conserved domain common to transcription factors TFIIS, elongin A, CRSP70"/>
    <property type="match status" value="1"/>
</dbReference>
<name>A0A5C7H4V5_9ROSI</name>
<feature type="region of interest" description="Disordered" evidence="2">
    <location>
        <begin position="436"/>
        <end position="470"/>
    </location>
</feature>
<organism evidence="4 5">
    <name type="scientific">Acer yangbiense</name>
    <dbReference type="NCBI Taxonomy" id="1000413"/>
    <lineage>
        <taxon>Eukaryota</taxon>
        <taxon>Viridiplantae</taxon>
        <taxon>Streptophyta</taxon>
        <taxon>Embryophyta</taxon>
        <taxon>Tracheophyta</taxon>
        <taxon>Spermatophyta</taxon>
        <taxon>Magnoliopsida</taxon>
        <taxon>eudicotyledons</taxon>
        <taxon>Gunneridae</taxon>
        <taxon>Pentapetalae</taxon>
        <taxon>rosids</taxon>
        <taxon>malvids</taxon>
        <taxon>Sapindales</taxon>
        <taxon>Sapindaceae</taxon>
        <taxon>Hippocastanoideae</taxon>
        <taxon>Acereae</taxon>
        <taxon>Acer</taxon>
    </lineage>
</organism>
<dbReference type="InterPro" id="IPR017923">
    <property type="entry name" value="TFIIS_N"/>
</dbReference>
<feature type="compositionally biased region" description="Basic and acidic residues" evidence="2">
    <location>
        <begin position="143"/>
        <end position="155"/>
    </location>
</feature>
<feature type="region of interest" description="Disordered" evidence="2">
    <location>
        <begin position="955"/>
        <end position="983"/>
    </location>
</feature>
<comment type="subcellular location">
    <subcellularLocation>
        <location evidence="1">Nucleus</location>
    </subcellularLocation>
</comment>
<evidence type="ECO:0000256" key="2">
    <source>
        <dbReference type="SAM" id="MobiDB-lite"/>
    </source>
</evidence>
<evidence type="ECO:0000256" key="1">
    <source>
        <dbReference type="PROSITE-ProRule" id="PRU00649"/>
    </source>
</evidence>
<feature type="region of interest" description="Disordered" evidence="2">
    <location>
        <begin position="143"/>
        <end position="212"/>
    </location>
</feature>
<keyword evidence="5" id="KW-1185">Reference proteome</keyword>
<dbReference type="InterPro" id="IPR035441">
    <property type="entry name" value="TFIIS/LEDGF_dom_sf"/>
</dbReference>
<evidence type="ECO:0000313" key="4">
    <source>
        <dbReference type="EMBL" id="TXG52038.1"/>
    </source>
</evidence>
<dbReference type="Gene3D" id="1.20.930.10">
    <property type="entry name" value="Conserved domain common to transcription factors TFIIS, elongin A, CRSP70"/>
    <property type="match status" value="1"/>
</dbReference>
<dbReference type="PROSITE" id="PS51319">
    <property type="entry name" value="TFIIS_N"/>
    <property type="match status" value="1"/>
</dbReference>
<dbReference type="PANTHER" id="PTHR47292:SF1">
    <property type="entry name" value="TRANSCRIPTION ELONGATION FACTOR (TFIIS) FAMILY PROTEIN"/>
    <property type="match status" value="1"/>
</dbReference>
<gene>
    <name evidence="4" type="ORF">EZV62_021207</name>
</gene>
<dbReference type="EMBL" id="VAHF01000010">
    <property type="protein sequence ID" value="TXG52038.1"/>
    <property type="molecule type" value="Genomic_DNA"/>
</dbReference>
<keyword evidence="1" id="KW-0539">Nucleus</keyword>
<feature type="region of interest" description="Disordered" evidence="2">
    <location>
        <begin position="706"/>
        <end position="726"/>
    </location>
</feature>
<dbReference type="AlphaFoldDB" id="A0A5C7H4V5"/>
<sequence length="983" mass="106809">MKDGLTAPSRVEELVSVMQKEKDCVVKNVGDAARQWAAVASTIAATENRDCLDRFIQLDGLGFIDRWLKNAQKFANDANENFLEESITAMLRALEKLHIDNERSVSSGIWITVESLLGHSSSQIQDRARALFDSWKKDRANEAVDHDVESARPCHNDGVAVSSMNAGESSRSTCSALDVPLPKASTNEENNRAEPAETENLPSSSEDLQPQRAEGVPIESCNNELPSEMNLDHADIGDKLSDRPPSSVVSNSVLENSFTKEKSPISTVEGISSIETCSSPVMKQSRNEGQCDAPKINEFSKDDKQVHKVSSFPDKLCVTAAASASGTVEPRTVPSSADVPNANESISETALENKLDTNESDMHKKAIALGDTRASASEPNSGIDDMAVGVNCSTQAFKTNVEDDECHSDAKQDSSGDEYLYRKHKDLDTTLSRIKDTGAVDEDMDHTSDEDKDHTSDESSDSRNDYSYSIPAVDTRTANVNRNGMTDIGHEFGIVDALEVARKVAQEVEREVVDYREPDSPDSINGNQDLLNEVKINEVTNGENSDEADPEGEGHLINSDNLETGQENGIAADMESSQVTEAAQEPEVNPERGFCDFDLNQEVCSDDMDRPANPISTTVSVVSASRAAAASGLPAAPLQFEGTLGWKGSAATSAFRPASPRRVSDSDKTALTVGGTRQRQDFLDFDLNVAECADDKHADLMPEKQIPVSSSLHSAESSLEVSPRRSERLKLDLNRISDDSDAPPSELRMEGRLHYNRNGHRSPSPASSSSSMQPSLRNIDLNDRPYLQNDFLEQGPYHSKSSQNVSAFIAPKPDDPVISIIGARVEVNRKDFISQISSMPNGKSLETAIDANNARAGGLLGLGPTVSYTHSPMFGYNGLTTAPGLSYSSGLGHVWTWWPNPLHGGFKRFSCHAPDWPSRPNNFDLNSGFPTEGGNRDTLGLRKLFMPGQVRSMEEHMMAKSQPSSSSGVGGKRKEEPDSGWEP</sequence>
<protein>
    <recommendedName>
        <fullName evidence="3">TFIIS N-terminal domain-containing protein</fullName>
    </recommendedName>
</protein>